<keyword evidence="3" id="KW-1185">Reference proteome</keyword>
<accession>A0A7X1KCK6</accession>
<dbReference type="InterPro" id="IPR009875">
    <property type="entry name" value="PilZ_domain"/>
</dbReference>
<name>A0A7X1KCK6_9SPHN</name>
<organism evidence="2 3">
    <name type="scientific">Novosphingobium aerophilum</name>
    <dbReference type="NCBI Taxonomy" id="2839843"/>
    <lineage>
        <taxon>Bacteria</taxon>
        <taxon>Pseudomonadati</taxon>
        <taxon>Pseudomonadota</taxon>
        <taxon>Alphaproteobacteria</taxon>
        <taxon>Sphingomonadales</taxon>
        <taxon>Sphingomonadaceae</taxon>
        <taxon>Novosphingobium</taxon>
    </lineage>
</organism>
<reference evidence="2 3" key="1">
    <citation type="submission" date="2020-08" db="EMBL/GenBank/DDBJ databases">
        <title>The genome sequence of Novosphingobium flavum 4Y4.</title>
        <authorList>
            <person name="Liu Y."/>
        </authorList>
    </citation>
    <scope>NUCLEOTIDE SEQUENCE [LARGE SCALE GENOMIC DNA]</scope>
    <source>
        <strain evidence="2 3">4Y4</strain>
    </source>
</reference>
<evidence type="ECO:0000313" key="2">
    <source>
        <dbReference type="EMBL" id="MBC2652207.1"/>
    </source>
</evidence>
<protein>
    <submittedName>
        <fullName evidence="2">PilZ domain-containing protein</fullName>
    </submittedName>
</protein>
<proteinExistence type="predicted"/>
<evidence type="ECO:0000259" key="1">
    <source>
        <dbReference type="Pfam" id="PF07238"/>
    </source>
</evidence>
<gene>
    <name evidence="2" type="ORF">H7F49_10860</name>
</gene>
<dbReference type="Pfam" id="PF07238">
    <property type="entry name" value="PilZ"/>
    <property type="match status" value="1"/>
</dbReference>
<dbReference type="GO" id="GO:0035438">
    <property type="term" value="F:cyclic-di-GMP binding"/>
    <property type="evidence" value="ECO:0007669"/>
    <property type="project" value="InterPro"/>
</dbReference>
<dbReference type="RefSeq" id="WP_185683627.1">
    <property type="nucleotide sequence ID" value="NZ_JACLAU010000016.1"/>
</dbReference>
<comment type="caution">
    <text evidence="2">The sequence shown here is derived from an EMBL/GenBank/DDBJ whole genome shotgun (WGS) entry which is preliminary data.</text>
</comment>
<dbReference type="Gene3D" id="2.40.10.220">
    <property type="entry name" value="predicted glycosyltransferase like domains"/>
    <property type="match status" value="1"/>
</dbReference>
<dbReference type="Proteomes" id="UP000520156">
    <property type="component" value="Unassembled WGS sequence"/>
</dbReference>
<dbReference type="AlphaFoldDB" id="A0A7X1KCK6"/>
<dbReference type="EMBL" id="JACLAU010000016">
    <property type="protein sequence ID" value="MBC2652207.1"/>
    <property type="molecule type" value="Genomic_DNA"/>
</dbReference>
<dbReference type="SUPFAM" id="SSF141371">
    <property type="entry name" value="PilZ domain-like"/>
    <property type="match status" value="1"/>
</dbReference>
<feature type="domain" description="PilZ" evidence="1">
    <location>
        <begin position="17"/>
        <end position="97"/>
    </location>
</feature>
<evidence type="ECO:0000313" key="3">
    <source>
        <dbReference type="Proteomes" id="UP000520156"/>
    </source>
</evidence>
<sequence>MAKAGTGQGLLVSEAGNRQQSRLSVLVPVIVTTAEGTRRGTLEDLSLRGARLIGSTGLGLDQQVVLQWHRFHALGKVRWIEDDVCGVGFFRSLPVRDLLETRELPPHVEAELDRDVVRRTADAFVQGRVKL</sequence>